<dbReference type="PANTHER" id="PTHR39730:SF1">
    <property type="entry name" value="ENDOGLUCANASE 1"/>
    <property type="match status" value="1"/>
</dbReference>
<feature type="chain" id="PRO_5012553041" description="Cellulase" evidence="11">
    <location>
        <begin position="20"/>
        <end position="492"/>
    </location>
</feature>
<dbReference type="Proteomes" id="UP000215127">
    <property type="component" value="Chromosome 10"/>
</dbReference>
<organism evidence="13 14">
    <name type="scientific">Zymoseptoria tritici (strain ST99CH_3D7)</name>
    <dbReference type="NCBI Taxonomy" id="1276538"/>
    <lineage>
        <taxon>Eukaryota</taxon>
        <taxon>Fungi</taxon>
        <taxon>Dikarya</taxon>
        <taxon>Ascomycota</taxon>
        <taxon>Pezizomycotina</taxon>
        <taxon>Dothideomycetes</taxon>
        <taxon>Dothideomycetidae</taxon>
        <taxon>Mycosphaerellales</taxon>
        <taxon>Mycosphaerellaceae</taxon>
        <taxon>Zymoseptoria</taxon>
    </lineage>
</organism>
<dbReference type="InterPro" id="IPR000334">
    <property type="entry name" value="Glyco_hydro_45"/>
</dbReference>
<evidence type="ECO:0000256" key="7">
    <source>
        <dbReference type="ARBA" id="ARBA00023295"/>
    </source>
</evidence>
<feature type="compositionally biased region" description="Low complexity" evidence="10">
    <location>
        <begin position="376"/>
        <end position="385"/>
    </location>
</feature>
<dbReference type="STRING" id="1276538.A0A1X7S5J9"/>
<dbReference type="Pfam" id="PF02015">
    <property type="entry name" value="Glyco_hydro_45"/>
    <property type="match status" value="1"/>
</dbReference>
<accession>A0A1X7S5J9</accession>
<evidence type="ECO:0000313" key="14">
    <source>
        <dbReference type="Proteomes" id="UP000215127"/>
    </source>
</evidence>
<comment type="similarity">
    <text evidence="2">Belongs to the glycosyl hydrolase 45 (cellulase K) family.</text>
</comment>
<dbReference type="PROSITE" id="PS01140">
    <property type="entry name" value="GLYCOSYL_HYDROL_F45"/>
    <property type="match status" value="1"/>
</dbReference>
<feature type="region of interest" description="Disordered" evidence="10">
    <location>
        <begin position="314"/>
        <end position="492"/>
    </location>
</feature>
<evidence type="ECO:0000256" key="1">
    <source>
        <dbReference type="ARBA" id="ARBA00000966"/>
    </source>
</evidence>
<reference evidence="13 14" key="1">
    <citation type="submission" date="2016-06" db="EMBL/GenBank/DDBJ databases">
        <authorList>
            <person name="Kjaerup R.B."/>
            <person name="Dalgaard T.S."/>
            <person name="Juul-Madsen H.R."/>
        </authorList>
    </citation>
    <scope>NUCLEOTIDE SEQUENCE [LARGE SCALE GENOMIC DNA]</scope>
</reference>
<dbReference type="InterPro" id="IPR036908">
    <property type="entry name" value="RlpA-like_sf"/>
</dbReference>
<feature type="signal peptide" evidence="11">
    <location>
        <begin position="1"/>
        <end position="19"/>
    </location>
</feature>
<feature type="domain" description="Glycosyl hydrolases family 45 active site" evidence="12">
    <location>
        <begin position="32"/>
        <end position="43"/>
    </location>
</feature>
<dbReference type="GO" id="GO:0008810">
    <property type="term" value="F:cellulase activity"/>
    <property type="evidence" value="ECO:0007669"/>
    <property type="project" value="UniProtKB-EC"/>
</dbReference>
<dbReference type="InterPro" id="IPR052288">
    <property type="entry name" value="GH45_Enzymes"/>
</dbReference>
<dbReference type="EMBL" id="LT853701">
    <property type="protein sequence ID" value="SMQ54963.1"/>
    <property type="molecule type" value="Genomic_DNA"/>
</dbReference>
<dbReference type="AlphaFoldDB" id="A0A1X7S5J9"/>
<feature type="compositionally biased region" description="Polar residues" evidence="10">
    <location>
        <begin position="345"/>
        <end position="356"/>
    </location>
</feature>
<keyword evidence="14" id="KW-1185">Reference proteome</keyword>
<feature type="compositionally biased region" description="Low complexity" evidence="10">
    <location>
        <begin position="359"/>
        <end position="369"/>
    </location>
</feature>
<evidence type="ECO:0000313" key="13">
    <source>
        <dbReference type="EMBL" id="SMQ54963.1"/>
    </source>
</evidence>
<feature type="compositionally biased region" description="Basic and acidic residues" evidence="10">
    <location>
        <begin position="386"/>
        <end position="395"/>
    </location>
</feature>
<gene>
    <name evidence="13" type="ORF">ZT3D7_G10118</name>
</gene>
<dbReference type="SUPFAM" id="SSF50685">
    <property type="entry name" value="Barwin-like endoglucanases"/>
    <property type="match status" value="1"/>
</dbReference>
<evidence type="ECO:0000256" key="3">
    <source>
        <dbReference type="ARBA" id="ARBA00012601"/>
    </source>
</evidence>
<keyword evidence="8" id="KW-0624">Polysaccharide degradation</keyword>
<dbReference type="GO" id="GO:0030245">
    <property type="term" value="P:cellulose catabolic process"/>
    <property type="evidence" value="ECO:0007669"/>
    <property type="project" value="UniProtKB-KW"/>
</dbReference>
<feature type="active site" description="Nucleophile" evidence="9">
    <location>
        <position position="37"/>
    </location>
</feature>
<keyword evidence="4" id="KW-0378">Hydrolase</keyword>
<keyword evidence="5" id="KW-0136">Cellulose degradation</keyword>
<evidence type="ECO:0000256" key="11">
    <source>
        <dbReference type="SAM" id="SignalP"/>
    </source>
</evidence>
<evidence type="ECO:0000256" key="10">
    <source>
        <dbReference type="SAM" id="MobiDB-lite"/>
    </source>
</evidence>
<keyword evidence="6" id="KW-0119">Carbohydrate metabolism</keyword>
<dbReference type="EC" id="3.2.1.4" evidence="3 9"/>
<comment type="catalytic activity">
    <reaction evidence="1 9">
        <text>Endohydrolysis of (1-&gt;4)-beta-D-glucosidic linkages in cellulose, lichenin and cereal beta-D-glucans.</text>
        <dbReference type="EC" id="3.2.1.4"/>
    </reaction>
</comment>
<keyword evidence="11" id="KW-0732">Signal</keyword>
<evidence type="ECO:0000259" key="12">
    <source>
        <dbReference type="PROSITE" id="PS01140"/>
    </source>
</evidence>
<keyword evidence="7" id="KW-0326">Glycosidase</keyword>
<evidence type="ECO:0000256" key="5">
    <source>
        <dbReference type="ARBA" id="ARBA00023001"/>
    </source>
</evidence>
<evidence type="ECO:0000256" key="9">
    <source>
        <dbReference type="PROSITE-ProRule" id="PRU10069"/>
    </source>
</evidence>
<evidence type="ECO:0000256" key="4">
    <source>
        <dbReference type="ARBA" id="ARBA00022801"/>
    </source>
</evidence>
<proteinExistence type="inferred from homology"/>
<feature type="region of interest" description="Disordered" evidence="10">
    <location>
        <begin position="222"/>
        <end position="295"/>
    </location>
</feature>
<evidence type="ECO:0000256" key="6">
    <source>
        <dbReference type="ARBA" id="ARBA00023277"/>
    </source>
</evidence>
<protein>
    <recommendedName>
        <fullName evidence="3 9">Cellulase</fullName>
        <ecNumber evidence="3 9">3.2.1.4</ecNumber>
    </recommendedName>
</protein>
<sequence length="492" mass="53111">MPSLSTLTLLATLTSLIQGSSLLPRQGTAGVTTRYWDCCKPSCSWPNKAAFSSPVKICGKDDNPMSDPNTVSGCDGGPGFQCSNQRSWAKTESLAYGFAAVNGGNEAGSCCACYKLKFTSEAAMGKTLVVQVTNIGYDVGATQFDLALPGGGVGIFPQGCRNQYGVQNGWGSNGGYGGVSSEAECMTLPAALQDGCKFRFQWFKGSNNPSVMYERVACPADLTGSRDPQTTPTQLKSSNLPTNQPNTTQPNPQPPTTSTNMGFGDLFRSSKKHSSKPSSSSRRAHSPEPFPSQFSSLDEIRPWLSGDRRAEFLPPSIYDTPAPSRSHSSRRPARPITPPRREYTSSRSPFQSTRSRPVSPLGYSDYSRSSSRRPRSPVSPLSAPRESSRRREASRRVPAPRYGGSSSYDLPDFSRSPRRDYDDLDYLGSGRRQPPSSYGRSGQPERRPSHSSSRRAASPASSGYGGVDLSSLGGGYNPYGGYQTREYRPGGY</sequence>
<name>A0A1X7S5J9_ZYMT9</name>
<feature type="compositionally biased region" description="Low complexity" evidence="10">
    <location>
        <begin position="450"/>
        <end position="462"/>
    </location>
</feature>
<evidence type="ECO:0000256" key="2">
    <source>
        <dbReference type="ARBA" id="ARBA00007793"/>
    </source>
</evidence>
<feature type="compositionally biased region" description="Low complexity" evidence="10">
    <location>
        <begin position="237"/>
        <end position="260"/>
    </location>
</feature>
<evidence type="ECO:0000256" key="8">
    <source>
        <dbReference type="ARBA" id="ARBA00023326"/>
    </source>
</evidence>
<feature type="compositionally biased region" description="Polar residues" evidence="10">
    <location>
        <begin position="226"/>
        <end position="236"/>
    </location>
</feature>
<dbReference type="PANTHER" id="PTHR39730">
    <property type="entry name" value="ENDOGLUCANASE 1"/>
    <property type="match status" value="1"/>
</dbReference>
<dbReference type="Gene3D" id="2.40.40.10">
    <property type="entry name" value="RlpA-like domain"/>
    <property type="match status" value="1"/>
</dbReference>